<dbReference type="RefSeq" id="WP_052079755.1">
    <property type="nucleotide sequence ID" value="NZ_CP061844.1"/>
</dbReference>
<gene>
    <name evidence="2" type="ORF">EA26_13425</name>
</gene>
<dbReference type="Proteomes" id="UP000029994">
    <property type="component" value="Unassembled WGS sequence"/>
</dbReference>
<evidence type="ECO:0000313" key="2">
    <source>
        <dbReference type="EMBL" id="KGK12258.1"/>
    </source>
</evidence>
<proteinExistence type="predicted"/>
<protein>
    <recommendedName>
        <fullName evidence="4">CopL family metal-binding regulatory protein</fullName>
    </recommendedName>
</protein>
<evidence type="ECO:0000256" key="1">
    <source>
        <dbReference type="SAM" id="MobiDB-lite"/>
    </source>
</evidence>
<dbReference type="AlphaFoldDB" id="A0A099LVI8"/>
<reference evidence="2 3" key="1">
    <citation type="submission" date="2014-04" db="EMBL/GenBank/DDBJ databases">
        <title>Genome sequencing of Vibrio navarrensis strains.</title>
        <authorList>
            <person name="Gladney L.M."/>
            <person name="Katz L.S."/>
            <person name="Marino-Ramirez L."/>
            <person name="Jordan I.K."/>
        </authorList>
    </citation>
    <scope>NUCLEOTIDE SEQUENCE [LARGE SCALE GENOMIC DNA]</scope>
    <source>
        <strain evidence="2 3">ATCC 51183</strain>
    </source>
</reference>
<name>A0A099LVI8_9VIBR</name>
<comment type="caution">
    <text evidence="2">The sequence shown here is derived from an EMBL/GenBank/DDBJ whole genome shotgun (WGS) entry which is preliminary data.</text>
</comment>
<evidence type="ECO:0008006" key="4">
    <source>
        <dbReference type="Google" id="ProtNLM"/>
    </source>
</evidence>
<dbReference type="STRING" id="29495.EA26_13425"/>
<accession>A0A099LVI8</accession>
<evidence type="ECO:0000313" key="3">
    <source>
        <dbReference type="Proteomes" id="UP000029994"/>
    </source>
</evidence>
<feature type="compositionally biased region" description="Low complexity" evidence="1">
    <location>
        <begin position="67"/>
        <end position="85"/>
    </location>
</feature>
<organism evidence="2 3">
    <name type="scientific">Vibrio navarrensis</name>
    <dbReference type="NCBI Taxonomy" id="29495"/>
    <lineage>
        <taxon>Bacteria</taxon>
        <taxon>Pseudomonadati</taxon>
        <taxon>Pseudomonadota</taxon>
        <taxon>Gammaproteobacteria</taxon>
        <taxon>Vibrionales</taxon>
        <taxon>Vibrionaceae</taxon>
        <taxon>Vibrio</taxon>
    </lineage>
</organism>
<keyword evidence="3" id="KW-1185">Reference proteome</keyword>
<feature type="region of interest" description="Disordered" evidence="1">
    <location>
        <begin position="66"/>
        <end position="89"/>
    </location>
</feature>
<dbReference type="eggNOG" id="ENOG5031NFZ">
    <property type="taxonomic scope" value="Bacteria"/>
</dbReference>
<dbReference type="GeneID" id="43684154"/>
<dbReference type="EMBL" id="JMCG01000001">
    <property type="protein sequence ID" value="KGK12258.1"/>
    <property type="molecule type" value="Genomic_DNA"/>
</dbReference>
<sequence>MRFSSVRIFWISIISIFAMLTSGIVSSAPLMTFQMLGTAQSQSTVQSPITMTSDCGMRMKVVDPHAMHSGSHHSASSQAESNQAAKTPTNHCATDAPSIHNCCTAACASVFAFLPQTAHSLPASYHMALIPRESAAWSIERQQSLYRPPIV</sequence>